<feature type="transmembrane region" description="Helical" evidence="4">
    <location>
        <begin position="140"/>
        <end position="158"/>
    </location>
</feature>
<feature type="transmembrane region" description="Helical" evidence="4">
    <location>
        <begin position="295"/>
        <end position="315"/>
    </location>
</feature>
<evidence type="ECO:0000256" key="4">
    <source>
        <dbReference type="SAM" id="Phobius"/>
    </source>
</evidence>
<dbReference type="Proteomes" id="UP001058461">
    <property type="component" value="Chromosome"/>
</dbReference>
<feature type="transmembrane region" description="Helical" evidence="4">
    <location>
        <begin position="164"/>
        <end position="181"/>
    </location>
</feature>
<dbReference type="InterPro" id="IPR036259">
    <property type="entry name" value="MFS_trans_sf"/>
</dbReference>
<accession>A0ABY5HIU7</accession>
<feature type="transmembrane region" description="Helical" evidence="4">
    <location>
        <begin position="101"/>
        <end position="119"/>
    </location>
</feature>
<proteinExistence type="predicted"/>
<feature type="transmembrane region" description="Helical" evidence="4">
    <location>
        <begin position="327"/>
        <end position="350"/>
    </location>
</feature>
<feature type="transmembrane region" description="Helical" evidence="4">
    <location>
        <begin position="202"/>
        <end position="227"/>
    </location>
</feature>
<gene>
    <name evidence="5" type="ORF">KDW95_01030</name>
</gene>
<keyword evidence="6" id="KW-1185">Reference proteome</keyword>
<dbReference type="Pfam" id="PF07690">
    <property type="entry name" value="MFS_1"/>
    <property type="match status" value="1"/>
</dbReference>
<dbReference type="InterPro" id="IPR011701">
    <property type="entry name" value="MFS"/>
</dbReference>
<dbReference type="RefSeq" id="WP_255854364.1">
    <property type="nucleotide sequence ID" value="NZ_CP073347.1"/>
</dbReference>
<keyword evidence="3 4" id="KW-0472">Membrane</keyword>
<evidence type="ECO:0000256" key="2">
    <source>
        <dbReference type="ARBA" id="ARBA00022989"/>
    </source>
</evidence>
<feature type="transmembrane region" description="Helical" evidence="4">
    <location>
        <begin position="76"/>
        <end position="95"/>
    </location>
</feature>
<dbReference type="Gene3D" id="1.20.1250.20">
    <property type="entry name" value="MFS general substrate transporter like domains"/>
    <property type="match status" value="2"/>
</dbReference>
<keyword evidence="1 4" id="KW-0812">Transmembrane</keyword>
<name>A0ABY5HIU7_9GAMM</name>
<organism evidence="5 6">
    <name type="scientific">Marinobacterium rhizophilum</name>
    <dbReference type="NCBI Taxonomy" id="420402"/>
    <lineage>
        <taxon>Bacteria</taxon>
        <taxon>Pseudomonadati</taxon>
        <taxon>Pseudomonadota</taxon>
        <taxon>Gammaproteobacteria</taxon>
        <taxon>Oceanospirillales</taxon>
        <taxon>Oceanospirillaceae</taxon>
        <taxon>Marinobacterium</taxon>
    </lineage>
</organism>
<dbReference type="SUPFAM" id="SSF103473">
    <property type="entry name" value="MFS general substrate transporter"/>
    <property type="match status" value="1"/>
</dbReference>
<reference evidence="5" key="1">
    <citation type="submission" date="2021-04" db="EMBL/GenBank/DDBJ databases">
        <title>Oceanospirillales bacteria with DddD are important DMSP degraders in coastal seawater.</title>
        <authorList>
            <person name="Liu J."/>
        </authorList>
    </citation>
    <scope>NUCLEOTIDE SEQUENCE</scope>
    <source>
        <strain evidence="5">D13-1</strain>
    </source>
</reference>
<protein>
    <submittedName>
        <fullName evidence="5">MFS transporter</fullName>
    </submittedName>
</protein>
<feature type="transmembrane region" description="Helical" evidence="4">
    <location>
        <begin position="47"/>
        <end position="69"/>
    </location>
</feature>
<feature type="transmembrane region" description="Helical" evidence="4">
    <location>
        <begin position="239"/>
        <end position="263"/>
    </location>
</feature>
<evidence type="ECO:0000256" key="3">
    <source>
        <dbReference type="ARBA" id="ARBA00023136"/>
    </source>
</evidence>
<evidence type="ECO:0000313" key="5">
    <source>
        <dbReference type="EMBL" id="UTW12298.1"/>
    </source>
</evidence>
<evidence type="ECO:0000313" key="6">
    <source>
        <dbReference type="Proteomes" id="UP001058461"/>
    </source>
</evidence>
<keyword evidence="2 4" id="KW-1133">Transmembrane helix</keyword>
<dbReference type="EMBL" id="CP073347">
    <property type="protein sequence ID" value="UTW12298.1"/>
    <property type="molecule type" value="Genomic_DNA"/>
</dbReference>
<sequence length="397" mass="41696">MTMTGRQTLTLMLAASFASTIGGLPFNSLPILLGALTDSFGFSAQQAGFLGSACFAGFFLGTLAAVFVVDRVSWRLLTVFAAVAASAALLLSSRLPAAAQLPLWALIGFFAALMTCLGLRIMGEMANKERALGLRQGIELSITALVLFILPAFVIAQYQYTGAAITLSLIILLLSLSALVLPRRSRVTAQAPQLSLAQQLKLPAIAWGGLFVFFLFLVGQIGLWAFLERMGRALELQPAELGTVFAVLKLLGGAAALVIAIVGDRLGLRLPQLVVFGVICIGLLLLYRADGFLSYAFGAWVWEVGFTWGCVFQTAMIARLDPRGRAIMLIPAAFAASSMVGPALAGNLVAGGFESLLLLALVSAAVGAAVFGLYLGRRAIQDAPQQTVAAVPAAELS</sequence>
<evidence type="ECO:0000256" key="1">
    <source>
        <dbReference type="ARBA" id="ARBA00022692"/>
    </source>
</evidence>
<feature type="transmembrane region" description="Helical" evidence="4">
    <location>
        <begin position="356"/>
        <end position="376"/>
    </location>
</feature>
<feature type="transmembrane region" description="Helical" evidence="4">
    <location>
        <begin position="270"/>
        <end position="289"/>
    </location>
</feature>